<organism evidence="2 3">
    <name type="scientific">Paralvinella palmiformis</name>
    <dbReference type="NCBI Taxonomy" id="53620"/>
    <lineage>
        <taxon>Eukaryota</taxon>
        <taxon>Metazoa</taxon>
        <taxon>Spiralia</taxon>
        <taxon>Lophotrochozoa</taxon>
        <taxon>Annelida</taxon>
        <taxon>Polychaeta</taxon>
        <taxon>Sedentaria</taxon>
        <taxon>Canalipalpata</taxon>
        <taxon>Terebellida</taxon>
        <taxon>Terebelliformia</taxon>
        <taxon>Alvinellidae</taxon>
        <taxon>Paralvinella</taxon>
    </lineage>
</organism>
<proteinExistence type="predicted"/>
<dbReference type="Proteomes" id="UP001208570">
    <property type="component" value="Unassembled WGS sequence"/>
</dbReference>
<accession>A0AAD9N4Z0</accession>
<evidence type="ECO:0000313" key="2">
    <source>
        <dbReference type="EMBL" id="KAK2155633.1"/>
    </source>
</evidence>
<keyword evidence="3" id="KW-1185">Reference proteome</keyword>
<name>A0AAD9N4Z0_9ANNE</name>
<evidence type="ECO:0000313" key="3">
    <source>
        <dbReference type="Proteomes" id="UP001208570"/>
    </source>
</evidence>
<sequence>MSQEAVDDQFDWTRYTGGTPSAETGPQRAAEGRYYVYIEASRPRQLNDTATLVMLR</sequence>
<feature type="compositionally biased region" description="Acidic residues" evidence="1">
    <location>
        <begin position="1"/>
        <end position="10"/>
    </location>
</feature>
<dbReference type="Gene3D" id="2.60.120.200">
    <property type="match status" value="1"/>
</dbReference>
<evidence type="ECO:0000256" key="1">
    <source>
        <dbReference type="SAM" id="MobiDB-lite"/>
    </source>
</evidence>
<dbReference type="AlphaFoldDB" id="A0AAD9N4Z0"/>
<comment type="caution">
    <text evidence="2">The sequence shown here is derived from an EMBL/GenBank/DDBJ whole genome shotgun (WGS) entry which is preliminary data.</text>
</comment>
<dbReference type="EMBL" id="JAODUP010000235">
    <property type="protein sequence ID" value="KAK2155633.1"/>
    <property type="molecule type" value="Genomic_DNA"/>
</dbReference>
<reference evidence="2" key="1">
    <citation type="journal article" date="2023" name="Mol. Biol. Evol.">
        <title>Third-Generation Sequencing Reveals the Adaptive Role of the Epigenome in Three Deep-Sea Polychaetes.</title>
        <authorList>
            <person name="Perez M."/>
            <person name="Aroh O."/>
            <person name="Sun Y."/>
            <person name="Lan Y."/>
            <person name="Juniper S.K."/>
            <person name="Young C.R."/>
            <person name="Angers B."/>
            <person name="Qian P.Y."/>
        </authorList>
    </citation>
    <scope>NUCLEOTIDE SEQUENCE</scope>
    <source>
        <strain evidence="2">P08H-3</strain>
    </source>
</reference>
<feature type="region of interest" description="Disordered" evidence="1">
    <location>
        <begin position="1"/>
        <end position="28"/>
    </location>
</feature>
<gene>
    <name evidence="2" type="ORF">LSH36_235g02017</name>
</gene>
<protein>
    <submittedName>
        <fullName evidence="2">Uncharacterized protein</fullName>
    </submittedName>
</protein>